<dbReference type="EC" id="3.1.11.2" evidence="11"/>
<evidence type="ECO:0000256" key="6">
    <source>
        <dbReference type="SAM" id="MobiDB-lite"/>
    </source>
</evidence>
<dbReference type="GO" id="GO:0008311">
    <property type="term" value="F:double-stranded DNA 3'-5' DNA exonuclease activity"/>
    <property type="evidence" value="ECO:0007669"/>
    <property type="project" value="UniProtKB-EC"/>
</dbReference>
<dbReference type="PANTHER" id="PTHR43250:SF1">
    <property type="entry name" value="EXODEOXYRIBONUCLEASE III"/>
    <property type="match status" value="1"/>
</dbReference>
<feature type="region of interest" description="Disordered" evidence="6">
    <location>
        <begin position="260"/>
        <end position="296"/>
    </location>
</feature>
<dbReference type="SUPFAM" id="SSF56219">
    <property type="entry name" value="DNase I-like"/>
    <property type="match status" value="1"/>
</dbReference>
<dbReference type="PROSITE" id="PS51435">
    <property type="entry name" value="AP_NUCLEASE_F1_4"/>
    <property type="match status" value="1"/>
</dbReference>
<evidence type="ECO:0000259" key="10">
    <source>
        <dbReference type="Pfam" id="PF21686"/>
    </source>
</evidence>
<evidence type="ECO:0000259" key="9">
    <source>
        <dbReference type="Pfam" id="PF13298"/>
    </source>
</evidence>
<name>A0ABW4KSN6_9BURK</name>
<feature type="compositionally biased region" description="Basic and acidic residues" evidence="6">
    <location>
        <begin position="260"/>
        <end position="282"/>
    </location>
</feature>
<sequence>MRVATWNINNVNKRVALLVDWLHRTQPDVVALQEIKCPTADFPTAALQEAGYSSLVVGQRTWNGVAILSRNADPLPIVTALPGDPADKEARYLEAAIHGILFACLYLPNGNPQPGPKFDYKLRWFERLRRRTEELWHSGHPVVLLGDWNVVPTDADIYKPDTWRDDALLQPEARAAFASILAQGWTDAIGKVYHKKVPFTFWDYRRKRWERDAGLRIDHILVGHSLKLQDAGVDREERGKESPSDHAPVWAEIALEKSRAARKPTIDTKKSLGSKKAERTTKAEPPSTPEPLAQYKAKRDFTKTAEPAGAAAKLPRRSKGAAQPLQFVIQKHWASRLHYDFRLEMDGVMVSWAVPKGPSFDPKVKSMAIHVEDHPIDYNSFEGSIPKGEYGAGKVIIWDRGTWEPVGDPRDGLGKGKIMFHLHGQKHAGLWELVRISKPGEKKQDQWMLFKKRGDAWARPSTEYDVITALPDSVVETPLGLAEEREQVVGTTASALRTTPPTLANARKSRLPAKLEPQLATLVSSVPEGDWIIETKFDGYRILARVEGDEVRLYTRNGNDWTEKLQQVADGIAELGLTRAWLDGEIVVLNDAGIPDFNRLQNAIDNARTRDIVMFVFDVAASVLAPVATKSKAAPSISRVKITHPDRVIDPSTGLRKIDLVRYYESVAEWMLPHLRDRPTSLVRAPTGIMGQLFFQKHPESKMPGLKELDPALWPGHEALLAVNSADALISAAQMNVVEFHTWNSSRSSSPSPA</sequence>
<comment type="similarity">
    <text evidence="2">Belongs to the DNA repair enzymes AP/ExoA family.</text>
</comment>
<evidence type="ECO:0000256" key="2">
    <source>
        <dbReference type="ARBA" id="ARBA00007092"/>
    </source>
</evidence>
<dbReference type="EMBL" id="JBHUEJ010000003">
    <property type="protein sequence ID" value="MFD1709288.1"/>
    <property type="molecule type" value="Genomic_DNA"/>
</dbReference>
<dbReference type="InterPro" id="IPR020847">
    <property type="entry name" value="AP_endonuclease_F1_BS"/>
</dbReference>
<reference evidence="12" key="1">
    <citation type="journal article" date="2019" name="Int. J. Syst. Evol. Microbiol.">
        <title>The Global Catalogue of Microorganisms (GCM) 10K type strain sequencing project: providing services to taxonomists for standard genome sequencing and annotation.</title>
        <authorList>
            <consortium name="The Broad Institute Genomics Platform"/>
            <consortium name="The Broad Institute Genome Sequencing Center for Infectious Disease"/>
            <person name="Wu L."/>
            <person name="Ma J."/>
        </authorList>
    </citation>
    <scope>NUCLEOTIDE SEQUENCE [LARGE SCALE GENOMIC DNA]</scope>
    <source>
        <strain evidence="12">LMG 29247</strain>
    </source>
</reference>
<keyword evidence="3" id="KW-0479">Metal-binding</keyword>
<feature type="domain" description="DNA ligase D polymerase" evidence="10">
    <location>
        <begin position="657"/>
        <end position="749"/>
    </location>
</feature>
<feature type="domain" description="DNA ligase D 3'-phosphoesterase" evidence="9">
    <location>
        <begin position="330"/>
        <end position="435"/>
    </location>
</feature>
<keyword evidence="5" id="KW-0460">Magnesium</keyword>
<evidence type="ECO:0000313" key="11">
    <source>
        <dbReference type="EMBL" id="MFD1709288.1"/>
    </source>
</evidence>
<evidence type="ECO:0000259" key="7">
    <source>
        <dbReference type="Pfam" id="PF01068"/>
    </source>
</evidence>
<dbReference type="NCBIfam" id="TIGR00195">
    <property type="entry name" value="exoDNase_III"/>
    <property type="match status" value="1"/>
</dbReference>
<evidence type="ECO:0000256" key="5">
    <source>
        <dbReference type="ARBA" id="ARBA00022842"/>
    </source>
</evidence>
<dbReference type="Pfam" id="PF01068">
    <property type="entry name" value="DNA_ligase_A_M"/>
    <property type="match status" value="1"/>
</dbReference>
<evidence type="ECO:0000256" key="1">
    <source>
        <dbReference type="ARBA" id="ARBA00001946"/>
    </source>
</evidence>
<dbReference type="InterPro" id="IPR014144">
    <property type="entry name" value="LigD_PE_domain"/>
</dbReference>
<dbReference type="PROSITE" id="PS00726">
    <property type="entry name" value="AP_NUCLEASE_F1_1"/>
    <property type="match status" value="1"/>
</dbReference>
<organism evidence="11 12">
    <name type="scientific">Ottowia flava</name>
    <dbReference type="NCBI Taxonomy" id="2675430"/>
    <lineage>
        <taxon>Bacteria</taxon>
        <taxon>Pseudomonadati</taxon>
        <taxon>Pseudomonadota</taxon>
        <taxon>Betaproteobacteria</taxon>
        <taxon>Burkholderiales</taxon>
        <taxon>Comamonadaceae</taxon>
        <taxon>Ottowia</taxon>
    </lineage>
</organism>
<accession>A0ABW4KSN6</accession>
<comment type="caution">
    <text evidence="11">The sequence shown here is derived from an EMBL/GenBank/DDBJ whole genome shotgun (WGS) entry which is preliminary data.</text>
</comment>
<evidence type="ECO:0000256" key="3">
    <source>
        <dbReference type="ARBA" id="ARBA00022723"/>
    </source>
</evidence>
<evidence type="ECO:0000256" key="4">
    <source>
        <dbReference type="ARBA" id="ARBA00022801"/>
    </source>
</evidence>
<keyword evidence="4 11" id="KW-0378">Hydrolase</keyword>
<dbReference type="NCBIfam" id="TIGR02777">
    <property type="entry name" value="LigD_PE_dom"/>
    <property type="match status" value="1"/>
</dbReference>
<dbReference type="InterPro" id="IPR014145">
    <property type="entry name" value="LigD_pol_dom"/>
</dbReference>
<dbReference type="SUPFAM" id="SSF56091">
    <property type="entry name" value="DNA ligase/mRNA capping enzyme, catalytic domain"/>
    <property type="match status" value="1"/>
</dbReference>
<dbReference type="InterPro" id="IPR004808">
    <property type="entry name" value="AP_endonuc_1"/>
</dbReference>
<dbReference type="NCBIfam" id="TIGR00633">
    <property type="entry name" value="xth"/>
    <property type="match status" value="1"/>
</dbReference>
<dbReference type="Pfam" id="PF03372">
    <property type="entry name" value="Exo_endo_phos"/>
    <property type="match status" value="1"/>
</dbReference>
<keyword evidence="12" id="KW-1185">Reference proteome</keyword>
<protein>
    <submittedName>
        <fullName evidence="11">Exodeoxyribonuclease III</fullName>
        <ecNumber evidence="11">3.1.11.2</ecNumber>
    </submittedName>
</protein>
<dbReference type="InterPro" id="IPR012310">
    <property type="entry name" value="DNA_ligase_ATP-dep_cent"/>
</dbReference>
<gene>
    <name evidence="11" type="ORF">ACFSF0_01590</name>
</gene>
<feature type="domain" description="Endonuclease/exonuclease/phosphatase" evidence="8">
    <location>
        <begin position="4"/>
        <end position="246"/>
    </location>
</feature>
<dbReference type="RefSeq" id="WP_370512933.1">
    <property type="nucleotide sequence ID" value="NZ_JBHUEJ010000003.1"/>
</dbReference>
<comment type="cofactor">
    <cofactor evidence="1">
        <name>Mg(2+)</name>
        <dbReference type="ChEBI" id="CHEBI:18420"/>
    </cofactor>
</comment>
<dbReference type="Gene3D" id="3.90.920.10">
    <property type="entry name" value="DNA primase, PRIM domain"/>
    <property type="match status" value="1"/>
</dbReference>
<dbReference type="Proteomes" id="UP001597304">
    <property type="component" value="Unassembled WGS sequence"/>
</dbReference>
<dbReference type="Pfam" id="PF21686">
    <property type="entry name" value="LigD_Prim-Pol"/>
    <property type="match status" value="1"/>
</dbReference>
<evidence type="ECO:0000259" key="8">
    <source>
        <dbReference type="Pfam" id="PF03372"/>
    </source>
</evidence>
<feature type="domain" description="ATP-dependent DNA ligase family profile" evidence="7">
    <location>
        <begin position="518"/>
        <end position="619"/>
    </location>
</feature>
<dbReference type="CDD" id="cd09086">
    <property type="entry name" value="ExoIII-like_AP-endo"/>
    <property type="match status" value="1"/>
</dbReference>
<dbReference type="InterPro" id="IPR036691">
    <property type="entry name" value="Endo/exonu/phosph_ase_sf"/>
</dbReference>
<dbReference type="PANTHER" id="PTHR43250">
    <property type="entry name" value="EXODEOXYRIBONUCLEASE III"/>
    <property type="match status" value="1"/>
</dbReference>
<evidence type="ECO:0000313" key="12">
    <source>
        <dbReference type="Proteomes" id="UP001597304"/>
    </source>
</evidence>
<dbReference type="InterPro" id="IPR037493">
    <property type="entry name" value="ExoIII-like"/>
</dbReference>
<dbReference type="Gene3D" id="3.30.470.30">
    <property type="entry name" value="DNA ligase/mRNA capping enzyme"/>
    <property type="match status" value="1"/>
</dbReference>
<dbReference type="InterPro" id="IPR005135">
    <property type="entry name" value="Endo/exonuclease/phosphatase"/>
</dbReference>
<proteinExistence type="inferred from homology"/>
<dbReference type="Pfam" id="PF13298">
    <property type="entry name" value="LigD_N"/>
    <property type="match status" value="1"/>
</dbReference>
<dbReference type="Gene3D" id="3.60.10.10">
    <property type="entry name" value="Endonuclease/exonuclease/phosphatase"/>
    <property type="match status" value="1"/>
</dbReference>